<feature type="region of interest" description="Disordered" evidence="6">
    <location>
        <begin position="1"/>
        <end position="108"/>
    </location>
</feature>
<name>A0A0D7AS72_9AGAR</name>
<comment type="subcellular location">
    <subcellularLocation>
        <location evidence="1">Nucleus</location>
    </subcellularLocation>
</comment>
<evidence type="ECO:0000313" key="8">
    <source>
        <dbReference type="Proteomes" id="UP000054007"/>
    </source>
</evidence>
<dbReference type="AlphaFoldDB" id="A0A0D7AS72"/>
<dbReference type="GO" id="GO:0008270">
    <property type="term" value="F:zinc ion binding"/>
    <property type="evidence" value="ECO:0007669"/>
    <property type="project" value="UniProtKB-KW"/>
</dbReference>
<protein>
    <submittedName>
        <fullName evidence="7">Uncharacterized protein</fullName>
    </submittedName>
</protein>
<evidence type="ECO:0000313" key="7">
    <source>
        <dbReference type="EMBL" id="KIY60865.1"/>
    </source>
</evidence>
<evidence type="ECO:0000256" key="1">
    <source>
        <dbReference type="ARBA" id="ARBA00004123"/>
    </source>
</evidence>
<evidence type="ECO:0000256" key="6">
    <source>
        <dbReference type="SAM" id="MobiDB-lite"/>
    </source>
</evidence>
<dbReference type="InterPro" id="IPR052035">
    <property type="entry name" value="ZnF_BED_domain_contain"/>
</dbReference>
<evidence type="ECO:0000256" key="2">
    <source>
        <dbReference type="ARBA" id="ARBA00022723"/>
    </source>
</evidence>
<dbReference type="PANTHER" id="PTHR46481:SF10">
    <property type="entry name" value="ZINC FINGER BED DOMAIN-CONTAINING PROTEIN 39"/>
    <property type="match status" value="1"/>
</dbReference>
<reference evidence="7 8" key="1">
    <citation type="journal article" date="2015" name="Fungal Genet. Biol.">
        <title>Evolution of novel wood decay mechanisms in Agaricales revealed by the genome sequences of Fistulina hepatica and Cylindrobasidium torrendii.</title>
        <authorList>
            <person name="Floudas D."/>
            <person name="Held B.W."/>
            <person name="Riley R."/>
            <person name="Nagy L.G."/>
            <person name="Koehler G."/>
            <person name="Ransdell A.S."/>
            <person name="Younus H."/>
            <person name="Chow J."/>
            <person name="Chiniquy J."/>
            <person name="Lipzen A."/>
            <person name="Tritt A."/>
            <person name="Sun H."/>
            <person name="Haridas S."/>
            <person name="LaButti K."/>
            <person name="Ohm R.A."/>
            <person name="Kues U."/>
            <person name="Blanchette R.A."/>
            <person name="Grigoriev I.V."/>
            <person name="Minto R.E."/>
            <person name="Hibbett D.S."/>
        </authorList>
    </citation>
    <scope>NUCLEOTIDE SEQUENCE [LARGE SCALE GENOMIC DNA]</scope>
    <source>
        <strain evidence="7 8">FP15055 ss-10</strain>
    </source>
</reference>
<dbReference type="Proteomes" id="UP000054007">
    <property type="component" value="Unassembled WGS sequence"/>
</dbReference>
<evidence type="ECO:0000256" key="5">
    <source>
        <dbReference type="ARBA" id="ARBA00023242"/>
    </source>
</evidence>
<organism evidence="7 8">
    <name type="scientific">Cylindrobasidium torrendii FP15055 ss-10</name>
    <dbReference type="NCBI Taxonomy" id="1314674"/>
    <lineage>
        <taxon>Eukaryota</taxon>
        <taxon>Fungi</taxon>
        <taxon>Dikarya</taxon>
        <taxon>Basidiomycota</taxon>
        <taxon>Agaricomycotina</taxon>
        <taxon>Agaricomycetes</taxon>
        <taxon>Agaricomycetidae</taxon>
        <taxon>Agaricales</taxon>
        <taxon>Marasmiineae</taxon>
        <taxon>Physalacriaceae</taxon>
        <taxon>Cylindrobasidium</taxon>
    </lineage>
</organism>
<keyword evidence="8" id="KW-1185">Reference proteome</keyword>
<evidence type="ECO:0000256" key="4">
    <source>
        <dbReference type="ARBA" id="ARBA00022833"/>
    </source>
</evidence>
<keyword evidence="2" id="KW-0479">Metal-binding</keyword>
<dbReference type="GO" id="GO:0005634">
    <property type="term" value="C:nucleus"/>
    <property type="evidence" value="ECO:0007669"/>
    <property type="project" value="UniProtKB-SubCell"/>
</dbReference>
<feature type="compositionally biased region" description="Polar residues" evidence="6">
    <location>
        <begin position="68"/>
        <end position="77"/>
    </location>
</feature>
<evidence type="ECO:0000256" key="3">
    <source>
        <dbReference type="ARBA" id="ARBA00022771"/>
    </source>
</evidence>
<keyword evidence="5" id="KW-0539">Nucleus</keyword>
<dbReference type="EMBL" id="KN881192">
    <property type="protein sequence ID" value="KIY60865.1"/>
    <property type="molecule type" value="Genomic_DNA"/>
</dbReference>
<keyword evidence="4" id="KW-0862">Zinc</keyword>
<dbReference type="PANTHER" id="PTHR46481">
    <property type="entry name" value="ZINC FINGER BED DOMAIN-CONTAINING PROTEIN 4"/>
    <property type="match status" value="1"/>
</dbReference>
<dbReference type="SUPFAM" id="SSF140996">
    <property type="entry name" value="Hermes dimerisation domain"/>
    <property type="match status" value="1"/>
</dbReference>
<feature type="compositionally biased region" description="Basic and acidic residues" evidence="6">
    <location>
        <begin position="42"/>
        <end position="51"/>
    </location>
</feature>
<dbReference type="Gene3D" id="1.10.10.1070">
    <property type="entry name" value="Zinc finger, BED domain-containing"/>
    <property type="match status" value="1"/>
</dbReference>
<feature type="compositionally biased region" description="Polar residues" evidence="6">
    <location>
        <begin position="15"/>
        <end position="27"/>
    </location>
</feature>
<proteinExistence type="predicted"/>
<accession>A0A0D7AS72</accession>
<keyword evidence="3" id="KW-0863">Zinc-finger</keyword>
<gene>
    <name evidence="7" type="ORF">CYLTODRAFT_415846</name>
</gene>
<sequence>MAPQVHSGKQKLNEPATSTPGPSQHPGNTVAGHRMQGTLLNKGKDLLDRDPAPAARCSTKPLPGRKASASNIQTGPSKKSACNEADVSSGDKQGDETPTKRRCTSQPIDKGEVIDLTAKAPVRHKKNDAKVLEYVKVDEKTRLAHSFKRLACKACVCRFQDTGDLNSNSGLRKHAVKCYTKEVVEDAHERDVHPTALRNKILEQPKGKLRSMKISLMFNNQCKAGVTSYSTIPHTPTQTRAECVRWCAEDGRPFCVVRNRGFLSMMKTRRPHHWVPHPTTVAQDTKKVFAKTRQRIAKMMQTSANHRASVAITAHLLVAGKPKSLLLDFFEVPESHTGETFAREIGRKPGKQGSLGRMK</sequence>
<dbReference type="OrthoDB" id="2677917at2759"/>